<dbReference type="Pfam" id="PF05971">
    <property type="entry name" value="Methyltransf_10"/>
    <property type="match status" value="1"/>
</dbReference>
<evidence type="ECO:0000256" key="4">
    <source>
        <dbReference type="ARBA" id="ARBA00022679"/>
    </source>
</evidence>
<reference evidence="7 8" key="1">
    <citation type="submission" date="2018-11" db="EMBL/GenBank/DDBJ databases">
        <title>Rufibacter latericius sp. nov., isolated from water in Baiyang Lake.</title>
        <authorList>
            <person name="Yang Y."/>
        </authorList>
    </citation>
    <scope>NUCLEOTIDE SEQUENCE [LARGE SCALE GENOMIC DNA]</scope>
    <source>
        <strain evidence="7 8">R-22-1c-1</strain>
    </source>
</reference>
<dbReference type="PIRSF" id="PIRSF029038">
    <property type="entry name" value="Mtase_YbiN_prd"/>
    <property type="match status" value="1"/>
</dbReference>
<comment type="catalytic activity">
    <reaction evidence="6">
        <text>adenosine(1618) in 23S rRNA + S-adenosyl-L-methionine = N(6)-methyladenosine(1618) in 23S rRNA + S-adenosyl-L-homocysteine + H(+)</text>
        <dbReference type="Rhea" id="RHEA:16497"/>
        <dbReference type="Rhea" id="RHEA-COMP:10229"/>
        <dbReference type="Rhea" id="RHEA-COMP:10231"/>
        <dbReference type="ChEBI" id="CHEBI:15378"/>
        <dbReference type="ChEBI" id="CHEBI:57856"/>
        <dbReference type="ChEBI" id="CHEBI:59789"/>
        <dbReference type="ChEBI" id="CHEBI:74411"/>
        <dbReference type="ChEBI" id="CHEBI:74449"/>
        <dbReference type="EC" id="2.1.1.181"/>
    </reaction>
</comment>
<name>A0A3M9MG48_9BACT</name>
<gene>
    <name evidence="6 7" type="primary">rlmF</name>
    <name evidence="7" type="ORF">EFB08_16575</name>
</gene>
<dbReference type="EC" id="2.1.1.181" evidence="6"/>
<dbReference type="GO" id="GO:0005737">
    <property type="term" value="C:cytoplasm"/>
    <property type="evidence" value="ECO:0007669"/>
    <property type="project" value="UniProtKB-SubCell"/>
</dbReference>
<organism evidence="7 8">
    <name type="scientific">Rufibacter latericius</name>
    <dbReference type="NCBI Taxonomy" id="2487040"/>
    <lineage>
        <taxon>Bacteria</taxon>
        <taxon>Pseudomonadati</taxon>
        <taxon>Bacteroidota</taxon>
        <taxon>Cytophagia</taxon>
        <taxon>Cytophagales</taxon>
        <taxon>Hymenobacteraceae</taxon>
        <taxon>Rufibacter</taxon>
    </lineage>
</organism>
<evidence type="ECO:0000313" key="8">
    <source>
        <dbReference type="Proteomes" id="UP000272117"/>
    </source>
</evidence>
<keyword evidence="4 6" id="KW-0808">Transferase</keyword>
<keyword evidence="8" id="KW-1185">Reference proteome</keyword>
<keyword evidence="2 6" id="KW-0698">rRNA processing</keyword>
<dbReference type="PANTHER" id="PTHR13393">
    <property type="entry name" value="SAM-DEPENDENT METHYLTRANSFERASE"/>
    <property type="match status" value="1"/>
</dbReference>
<comment type="similarity">
    <text evidence="6">Belongs to the methyltransferase superfamily. METTL16/RlmF family.</text>
</comment>
<dbReference type="Gene3D" id="3.40.50.150">
    <property type="entry name" value="Vaccinia Virus protein VP39"/>
    <property type="match status" value="1"/>
</dbReference>
<evidence type="ECO:0000256" key="6">
    <source>
        <dbReference type="HAMAP-Rule" id="MF_01848"/>
    </source>
</evidence>
<dbReference type="AlphaFoldDB" id="A0A3M9MG48"/>
<dbReference type="CDD" id="cd02440">
    <property type="entry name" value="AdoMet_MTases"/>
    <property type="match status" value="1"/>
</dbReference>
<dbReference type="GO" id="GO:0070475">
    <property type="term" value="P:rRNA base methylation"/>
    <property type="evidence" value="ECO:0007669"/>
    <property type="project" value="TreeGrafter"/>
</dbReference>
<dbReference type="PANTHER" id="PTHR13393:SF0">
    <property type="entry name" value="RNA N6-ADENOSINE-METHYLTRANSFERASE METTL16"/>
    <property type="match status" value="1"/>
</dbReference>
<evidence type="ECO:0000256" key="5">
    <source>
        <dbReference type="ARBA" id="ARBA00022691"/>
    </source>
</evidence>
<dbReference type="HAMAP" id="MF_01848">
    <property type="entry name" value="23SrRNA_methyltr_F"/>
    <property type="match status" value="1"/>
</dbReference>
<dbReference type="SUPFAM" id="SSF53335">
    <property type="entry name" value="S-adenosyl-L-methionine-dependent methyltransferases"/>
    <property type="match status" value="1"/>
</dbReference>
<dbReference type="Proteomes" id="UP000272117">
    <property type="component" value="Unassembled WGS sequence"/>
</dbReference>
<dbReference type="EMBL" id="RJJD01000011">
    <property type="protein sequence ID" value="RNI24529.1"/>
    <property type="molecule type" value="Genomic_DNA"/>
</dbReference>
<dbReference type="RefSeq" id="WP_123128088.1">
    <property type="nucleotide sequence ID" value="NZ_RJJD01000011.1"/>
</dbReference>
<comment type="function">
    <text evidence="6">Specifically methylates the adenine in position 1618 of 23S rRNA.</text>
</comment>
<keyword evidence="1 6" id="KW-0963">Cytoplasm</keyword>
<comment type="caution">
    <text evidence="7">The sequence shown here is derived from an EMBL/GenBank/DDBJ whole genome shotgun (WGS) entry which is preliminary data.</text>
</comment>
<dbReference type="GO" id="GO:0052907">
    <property type="term" value="F:23S rRNA (adenine(1618)-N(6))-methyltransferase activity"/>
    <property type="evidence" value="ECO:0007669"/>
    <property type="project" value="UniProtKB-EC"/>
</dbReference>
<protein>
    <recommendedName>
        <fullName evidence="6">Ribosomal RNA large subunit methyltransferase F</fullName>
        <ecNumber evidence="6">2.1.1.181</ecNumber>
    </recommendedName>
    <alternativeName>
        <fullName evidence="6">23S rRNA mA1618 methyltransferase</fullName>
    </alternativeName>
    <alternativeName>
        <fullName evidence="6">rRNA adenine N-6-methyltransferase</fullName>
    </alternativeName>
</protein>
<comment type="subcellular location">
    <subcellularLocation>
        <location evidence="6">Cytoplasm</location>
    </subcellularLocation>
</comment>
<evidence type="ECO:0000256" key="3">
    <source>
        <dbReference type="ARBA" id="ARBA00022603"/>
    </source>
</evidence>
<dbReference type="InterPro" id="IPR010286">
    <property type="entry name" value="METTL16/RlmF"/>
</dbReference>
<evidence type="ECO:0000256" key="2">
    <source>
        <dbReference type="ARBA" id="ARBA00022552"/>
    </source>
</evidence>
<sequence length="323" mass="36857">MLPKKKEHPQEKSGLHPRNKHRSRYDFRQLIAVCPALRPFVRKNEFKDESIDFFNPEAVKTLNQALLKHFYGIGYWDIPKNYLCPPIPGRADYIHHIADLLASLNPKGNKPLKGNHIKCLDIGVGANCVYPIIGNREYGWSFVGADIDPVSIESANHIIEKNPILKGQIECRLQPNPKDIFRGIIQPDERFDLTLCNPPFHASAQEAQSGSIRKIRNLKQQHIKKPVLNFGGQSNELWCPGGEERFLADMIRQSRDFAGSCLWFTSLVSKSAHLKGVYKLLEQVQALEVKTIAMSQGNKISRLVAWTFLSPEQQKDWADTRWK</sequence>
<evidence type="ECO:0000313" key="7">
    <source>
        <dbReference type="EMBL" id="RNI24529.1"/>
    </source>
</evidence>
<dbReference type="OrthoDB" id="1115728at2"/>
<dbReference type="InterPro" id="IPR016909">
    <property type="entry name" value="rRNA_lsu_MeTfrase_F"/>
</dbReference>
<keyword evidence="5 6" id="KW-0949">S-adenosyl-L-methionine</keyword>
<accession>A0A3M9MG48</accession>
<dbReference type="InterPro" id="IPR029063">
    <property type="entry name" value="SAM-dependent_MTases_sf"/>
</dbReference>
<proteinExistence type="inferred from homology"/>
<evidence type="ECO:0000256" key="1">
    <source>
        <dbReference type="ARBA" id="ARBA00022490"/>
    </source>
</evidence>
<dbReference type="NCBIfam" id="NF008725">
    <property type="entry name" value="PRK11727.1"/>
    <property type="match status" value="1"/>
</dbReference>
<keyword evidence="3 6" id="KW-0489">Methyltransferase</keyword>